<sequence>MVSYPDDHSMSSSTLPGGYRPSRAPSVASGRSSVTLRPSRHSQRHERHGYSKSHAGVTTASSSSSGHGTLNEFPTFDRTGDVDIILKNGRKEQRFTLHRLYLAQCSGWFEDVLGIGDGADSPGSSSSRAPVGKRKIRFELDWTKGVDDPMPMLILKPSSSPISTDQSHPPPLRPKPPAPSNGFFRSMTNFSALHINQPAPEPGDDVLRTYSNLFRIFYNHEPILDKTNIAVAYTECKSLLQLAAAYEALQVIGPRVDHHLLRFGSRLWKQIAKYPPSYLKLGYLARSRAIFGEALIHVVGTWPTSENALRGQVPPHVLDLVEDKVDELDEQRRRIEAKLWRLNLTTSRGERVGPSVSWLDWLVVSLWRQWFAENTTPGPVGILKDSGSRSSSTSRARPSTSRASAPPLNPQLAIARIFRLVGLGGQAYLPHDEIKRFLKCSPELYSRDNLKRAERRLEELKNVARDAVQPLTRNFLELDASTGVNYLTCTRVADGEWPWED</sequence>
<keyword evidence="4" id="KW-1185">Reference proteome</keyword>
<feature type="compositionally biased region" description="Pro residues" evidence="2">
    <location>
        <begin position="168"/>
        <end position="179"/>
    </location>
</feature>
<feature type="region of interest" description="Disordered" evidence="2">
    <location>
        <begin position="154"/>
        <end position="180"/>
    </location>
</feature>
<accession>A0A6A6USE1</accession>
<feature type="coiled-coil region" evidence="1">
    <location>
        <begin position="318"/>
        <end position="345"/>
    </location>
</feature>
<dbReference type="AlphaFoldDB" id="A0A6A6USE1"/>
<feature type="compositionally biased region" description="Low complexity" evidence="2">
    <location>
        <begin position="388"/>
        <end position="406"/>
    </location>
</feature>
<feature type="region of interest" description="Disordered" evidence="2">
    <location>
        <begin position="1"/>
        <end position="74"/>
    </location>
</feature>
<keyword evidence="1" id="KW-0175">Coiled coil</keyword>
<dbReference type="PANTHER" id="PTHR38119">
    <property type="entry name" value="BTB DOMAIN-CONTAINING PROTEIN-RELATED"/>
    <property type="match status" value="1"/>
</dbReference>
<protein>
    <recommendedName>
        <fullName evidence="5">BTB domain-containing protein</fullName>
    </recommendedName>
</protein>
<evidence type="ECO:0000313" key="3">
    <source>
        <dbReference type="EMBL" id="KAF2674670.1"/>
    </source>
</evidence>
<gene>
    <name evidence="3" type="ORF">BT63DRAFT_419952</name>
</gene>
<proteinExistence type="predicted"/>
<evidence type="ECO:0000256" key="2">
    <source>
        <dbReference type="SAM" id="MobiDB-lite"/>
    </source>
</evidence>
<feature type="compositionally biased region" description="Basic residues" evidence="2">
    <location>
        <begin position="38"/>
        <end position="51"/>
    </location>
</feature>
<dbReference type="EMBL" id="MU004230">
    <property type="protein sequence ID" value="KAF2674670.1"/>
    <property type="molecule type" value="Genomic_DNA"/>
</dbReference>
<evidence type="ECO:0000313" key="4">
    <source>
        <dbReference type="Proteomes" id="UP000799302"/>
    </source>
</evidence>
<evidence type="ECO:0008006" key="5">
    <source>
        <dbReference type="Google" id="ProtNLM"/>
    </source>
</evidence>
<feature type="compositionally biased region" description="Low complexity" evidence="2">
    <location>
        <begin position="53"/>
        <end position="69"/>
    </location>
</feature>
<name>A0A6A6USE1_9PEZI</name>
<reference evidence="3" key="1">
    <citation type="journal article" date="2020" name="Stud. Mycol.">
        <title>101 Dothideomycetes genomes: a test case for predicting lifestyles and emergence of pathogens.</title>
        <authorList>
            <person name="Haridas S."/>
            <person name="Albert R."/>
            <person name="Binder M."/>
            <person name="Bloem J."/>
            <person name="Labutti K."/>
            <person name="Salamov A."/>
            <person name="Andreopoulos B."/>
            <person name="Baker S."/>
            <person name="Barry K."/>
            <person name="Bills G."/>
            <person name="Bluhm B."/>
            <person name="Cannon C."/>
            <person name="Castanera R."/>
            <person name="Culley D."/>
            <person name="Daum C."/>
            <person name="Ezra D."/>
            <person name="Gonzalez J."/>
            <person name="Henrissat B."/>
            <person name="Kuo A."/>
            <person name="Liang C."/>
            <person name="Lipzen A."/>
            <person name="Lutzoni F."/>
            <person name="Magnuson J."/>
            <person name="Mondo S."/>
            <person name="Nolan M."/>
            <person name="Ohm R."/>
            <person name="Pangilinan J."/>
            <person name="Park H.-J."/>
            <person name="Ramirez L."/>
            <person name="Alfaro M."/>
            <person name="Sun H."/>
            <person name="Tritt A."/>
            <person name="Yoshinaga Y."/>
            <person name="Zwiers L.-H."/>
            <person name="Turgeon B."/>
            <person name="Goodwin S."/>
            <person name="Spatafora J."/>
            <person name="Crous P."/>
            <person name="Grigoriev I."/>
        </authorList>
    </citation>
    <scope>NUCLEOTIDE SEQUENCE</scope>
    <source>
        <strain evidence="3">CBS 115976</strain>
    </source>
</reference>
<feature type="region of interest" description="Disordered" evidence="2">
    <location>
        <begin position="381"/>
        <end position="407"/>
    </location>
</feature>
<dbReference type="Proteomes" id="UP000799302">
    <property type="component" value="Unassembled WGS sequence"/>
</dbReference>
<organism evidence="3 4">
    <name type="scientific">Microthyrium microscopicum</name>
    <dbReference type="NCBI Taxonomy" id="703497"/>
    <lineage>
        <taxon>Eukaryota</taxon>
        <taxon>Fungi</taxon>
        <taxon>Dikarya</taxon>
        <taxon>Ascomycota</taxon>
        <taxon>Pezizomycotina</taxon>
        <taxon>Dothideomycetes</taxon>
        <taxon>Dothideomycetes incertae sedis</taxon>
        <taxon>Microthyriales</taxon>
        <taxon>Microthyriaceae</taxon>
        <taxon>Microthyrium</taxon>
    </lineage>
</organism>
<dbReference type="OrthoDB" id="5280838at2759"/>
<dbReference type="PANTHER" id="PTHR38119:SF1">
    <property type="entry name" value="BTB DOMAIN-CONTAINING PROTEIN"/>
    <property type="match status" value="1"/>
</dbReference>
<feature type="compositionally biased region" description="Polar residues" evidence="2">
    <location>
        <begin position="157"/>
        <end position="167"/>
    </location>
</feature>
<evidence type="ECO:0000256" key="1">
    <source>
        <dbReference type="SAM" id="Coils"/>
    </source>
</evidence>